<name>A0ACD3AKS7_9AGAR</name>
<keyword evidence="2" id="KW-1185">Reference proteome</keyword>
<proteinExistence type="predicted"/>
<evidence type="ECO:0000313" key="1">
    <source>
        <dbReference type="EMBL" id="TFK65839.1"/>
    </source>
</evidence>
<protein>
    <submittedName>
        <fullName evidence="1">Uncharacterized protein</fullName>
    </submittedName>
</protein>
<dbReference type="EMBL" id="ML208424">
    <property type="protein sequence ID" value="TFK65839.1"/>
    <property type="molecule type" value="Genomic_DNA"/>
</dbReference>
<dbReference type="Proteomes" id="UP000308600">
    <property type="component" value="Unassembled WGS sequence"/>
</dbReference>
<evidence type="ECO:0000313" key="2">
    <source>
        <dbReference type="Proteomes" id="UP000308600"/>
    </source>
</evidence>
<accession>A0ACD3AKS7</accession>
<organism evidence="1 2">
    <name type="scientific">Pluteus cervinus</name>
    <dbReference type="NCBI Taxonomy" id="181527"/>
    <lineage>
        <taxon>Eukaryota</taxon>
        <taxon>Fungi</taxon>
        <taxon>Dikarya</taxon>
        <taxon>Basidiomycota</taxon>
        <taxon>Agaricomycotina</taxon>
        <taxon>Agaricomycetes</taxon>
        <taxon>Agaricomycetidae</taxon>
        <taxon>Agaricales</taxon>
        <taxon>Pluteineae</taxon>
        <taxon>Pluteaceae</taxon>
        <taxon>Pluteus</taxon>
    </lineage>
</organism>
<reference evidence="1 2" key="1">
    <citation type="journal article" date="2019" name="Nat. Ecol. Evol.">
        <title>Megaphylogeny resolves global patterns of mushroom evolution.</title>
        <authorList>
            <person name="Varga T."/>
            <person name="Krizsan K."/>
            <person name="Foldi C."/>
            <person name="Dima B."/>
            <person name="Sanchez-Garcia M."/>
            <person name="Sanchez-Ramirez S."/>
            <person name="Szollosi G.J."/>
            <person name="Szarkandi J.G."/>
            <person name="Papp V."/>
            <person name="Albert L."/>
            <person name="Andreopoulos W."/>
            <person name="Angelini C."/>
            <person name="Antonin V."/>
            <person name="Barry K.W."/>
            <person name="Bougher N.L."/>
            <person name="Buchanan P."/>
            <person name="Buyck B."/>
            <person name="Bense V."/>
            <person name="Catcheside P."/>
            <person name="Chovatia M."/>
            <person name="Cooper J."/>
            <person name="Damon W."/>
            <person name="Desjardin D."/>
            <person name="Finy P."/>
            <person name="Geml J."/>
            <person name="Haridas S."/>
            <person name="Hughes K."/>
            <person name="Justo A."/>
            <person name="Karasinski D."/>
            <person name="Kautmanova I."/>
            <person name="Kiss B."/>
            <person name="Kocsube S."/>
            <person name="Kotiranta H."/>
            <person name="LaButti K.M."/>
            <person name="Lechner B.E."/>
            <person name="Liimatainen K."/>
            <person name="Lipzen A."/>
            <person name="Lukacs Z."/>
            <person name="Mihaltcheva S."/>
            <person name="Morgado L.N."/>
            <person name="Niskanen T."/>
            <person name="Noordeloos M.E."/>
            <person name="Ohm R.A."/>
            <person name="Ortiz-Santana B."/>
            <person name="Ovrebo C."/>
            <person name="Racz N."/>
            <person name="Riley R."/>
            <person name="Savchenko A."/>
            <person name="Shiryaev A."/>
            <person name="Soop K."/>
            <person name="Spirin V."/>
            <person name="Szebenyi C."/>
            <person name="Tomsovsky M."/>
            <person name="Tulloss R.E."/>
            <person name="Uehling J."/>
            <person name="Grigoriev I.V."/>
            <person name="Vagvolgyi C."/>
            <person name="Papp T."/>
            <person name="Martin F.M."/>
            <person name="Miettinen O."/>
            <person name="Hibbett D.S."/>
            <person name="Nagy L.G."/>
        </authorList>
    </citation>
    <scope>NUCLEOTIDE SEQUENCE [LARGE SCALE GENOMIC DNA]</scope>
    <source>
        <strain evidence="1 2">NL-1719</strain>
    </source>
</reference>
<sequence length="298" mass="32666">MNHHPQLFFFNHHHRLLSKKSPQTMSSQYTSFNPVTDHPYATTYGGQQGTPLTDLPQPDGEEADISVESWNDWLYRLAQEAEEMLTTSPINYASNFDDSFSLPSNSKPILYPEGSGYSHRLLIPQEAPVINSRLEGCGWSNQIGGVVQAIPLVGELTPPYPLQLEEEGEAIRPADNLNKPFIGLPVEPPSFQCVEGPSVTDVTPTPPSLAIWPDSVHTGPLALHAGGAQVRAEWTRPLQPRDYAALEASRPDFVENSAKRSGMNQKGSANGTGRKLTPKQVTTGSLKPSLEKMRAMNS</sequence>
<gene>
    <name evidence="1" type="ORF">BDN72DRAFT_962220</name>
</gene>